<dbReference type="PANTHER" id="PTHR43546">
    <property type="entry name" value="UPF0173 METAL-DEPENDENT HYDROLASE MJ1163-RELATED"/>
    <property type="match status" value="1"/>
</dbReference>
<feature type="domain" description="Metallo-beta-lactamase" evidence="3">
    <location>
        <begin position="17"/>
        <end position="190"/>
    </location>
</feature>
<organism evidence="4 5">
    <name type="scientific">Desulfurococcus mucosus (strain ATCC 35584 / DSM 2162 / JCM 9187 / O7/1)</name>
    <dbReference type="NCBI Taxonomy" id="765177"/>
    <lineage>
        <taxon>Archaea</taxon>
        <taxon>Thermoproteota</taxon>
        <taxon>Thermoprotei</taxon>
        <taxon>Desulfurococcales</taxon>
        <taxon>Desulfurococcaceae</taxon>
        <taxon>Desulfurococcus</taxon>
    </lineage>
</organism>
<dbReference type="RefSeq" id="WP_013562750.1">
    <property type="nucleotide sequence ID" value="NC_014961.1"/>
</dbReference>
<dbReference type="OrthoDB" id="28313at2157"/>
<dbReference type="InterPro" id="IPR001279">
    <property type="entry name" value="Metallo-B-lactamas"/>
</dbReference>
<dbReference type="EMBL" id="CP002363">
    <property type="protein sequence ID" value="ADV65528.1"/>
    <property type="molecule type" value="Genomic_DNA"/>
</dbReference>
<evidence type="ECO:0000313" key="4">
    <source>
        <dbReference type="EMBL" id="ADV65528.1"/>
    </source>
</evidence>
<dbReference type="PANTHER" id="PTHR43546:SF3">
    <property type="entry name" value="UPF0173 METAL-DEPENDENT HYDROLASE MJ1163"/>
    <property type="match status" value="1"/>
</dbReference>
<evidence type="ECO:0000256" key="1">
    <source>
        <dbReference type="ARBA" id="ARBA00022801"/>
    </source>
</evidence>
<evidence type="ECO:0000259" key="3">
    <source>
        <dbReference type="SMART" id="SM00849"/>
    </source>
</evidence>
<dbReference type="Proteomes" id="UP000001068">
    <property type="component" value="Chromosome"/>
</dbReference>
<proteinExistence type="inferred from homology"/>
<dbReference type="KEGG" id="dmu:Desmu_1232"/>
<dbReference type="InterPro" id="IPR050114">
    <property type="entry name" value="UPF0173_UPF0282_UlaG_hydrolase"/>
</dbReference>
<dbReference type="Gene3D" id="3.60.15.10">
    <property type="entry name" value="Ribonuclease Z/Hydroxyacylglutathione hydrolase-like"/>
    <property type="match status" value="1"/>
</dbReference>
<dbReference type="STRING" id="765177.Desmu_1232"/>
<keyword evidence="1 2" id="KW-0378">Hydrolase</keyword>
<dbReference type="InterPro" id="IPR022877">
    <property type="entry name" value="UPF0173"/>
</dbReference>
<dbReference type="GO" id="GO:0016787">
    <property type="term" value="F:hydrolase activity"/>
    <property type="evidence" value="ECO:0007669"/>
    <property type="project" value="UniProtKB-UniRule"/>
</dbReference>
<accession>E8R763</accession>
<dbReference type="InterPro" id="IPR036866">
    <property type="entry name" value="RibonucZ/Hydroxyglut_hydro"/>
</dbReference>
<dbReference type="SUPFAM" id="SSF56281">
    <property type="entry name" value="Metallo-hydrolase/oxidoreductase"/>
    <property type="match status" value="1"/>
</dbReference>
<reference evidence="4 5" key="2">
    <citation type="journal article" date="2011" name="Stand. Genomic Sci.">
        <title>Complete genome sequence of Desulfurococcus mucosus type strain (O7/1).</title>
        <authorList>
            <person name="Wirth R."/>
            <person name="Chertkov O."/>
            <person name="Held B."/>
            <person name="Lapidus A."/>
            <person name="Nolan M."/>
            <person name="Lucas S."/>
            <person name="Hammon N."/>
            <person name="Deshpande S."/>
            <person name="Cheng J.F."/>
            <person name="Tapia R."/>
            <person name="Han C."/>
            <person name="Goodwin L."/>
            <person name="Pitluck S."/>
            <person name="Liolios K."/>
            <person name="Ioanna P."/>
            <person name="Ivanova N."/>
            <person name="Mavromatis K."/>
            <person name="Mikhailova N."/>
            <person name="Pati A."/>
            <person name="Chen A."/>
            <person name="Palaniappan K."/>
            <person name="Land M."/>
            <person name="Hauser L."/>
            <person name="Chang Y.J."/>
            <person name="Jeffries C.D."/>
            <person name="Bilek Y."/>
            <person name="Hader T."/>
            <person name="Rohde M."/>
            <person name="Spring S."/>
            <person name="Sikorski J."/>
            <person name="Goker M."/>
            <person name="Woyke T."/>
            <person name="Bristow J."/>
            <person name="Eisen J.A."/>
            <person name="Markowitz V."/>
            <person name="Hugenholtz P."/>
            <person name="Kyrpides N.C."/>
            <person name="Klenk H.P."/>
        </authorList>
    </citation>
    <scope>NUCLEOTIDE SEQUENCE [LARGE SCALE GENOMIC DNA]</scope>
    <source>
        <strain evidence="5">ATCC 35584 / DSM 2162 / JCM 9187 / O7/1</strain>
    </source>
</reference>
<reference evidence="5" key="1">
    <citation type="submission" date="2010-11" db="EMBL/GenBank/DDBJ databases">
        <title>The complete genome of Desulfurococcus mucosus DSM 2162.</title>
        <authorList>
            <consortium name="US DOE Joint Genome Institute (JGI-PGF)"/>
            <person name="Lucas S."/>
            <person name="Copeland A."/>
            <person name="Lapidus A."/>
            <person name="Bruce D."/>
            <person name="Goodwin L."/>
            <person name="Pitluck S."/>
            <person name="Kyrpides N."/>
            <person name="Mavromatis K."/>
            <person name="Pagani I."/>
            <person name="Ivanova N."/>
            <person name="Ovchinnikova G."/>
            <person name="Chertkov O."/>
            <person name="Held B."/>
            <person name="Brettin T."/>
            <person name="Detter J.C."/>
            <person name="Tapia R."/>
            <person name="Han C."/>
            <person name="Land M."/>
            <person name="Hauser L."/>
            <person name="Markowitz V."/>
            <person name="Cheng J.-F."/>
            <person name="Hugenholtz P."/>
            <person name="Woyke T."/>
            <person name="Wu D."/>
            <person name="Wirth R."/>
            <person name="Bilek Y."/>
            <person name="Hader T."/>
            <person name="Klenk H.-P."/>
            <person name="Eisen J.A."/>
        </authorList>
    </citation>
    <scope>NUCLEOTIDE SEQUENCE [LARGE SCALE GENOMIC DNA]</scope>
    <source>
        <strain evidence="5">ATCC 35584 / DSM 2162 / JCM 9187 / O7/1</strain>
    </source>
</reference>
<dbReference type="HAMAP" id="MF_00457">
    <property type="entry name" value="UPF0173"/>
    <property type="match status" value="1"/>
</dbReference>
<dbReference type="NCBIfam" id="NF001911">
    <property type="entry name" value="PRK00685.1"/>
    <property type="match status" value="1"/>
</dbReference>
<sequence length="228" mass="24583">MGVIKYLGHSFFEITLTGLDGAVKNILIDPWVENPLSPVKVGDYRDRRIDYVIVTHDHGDHMGNAIELAKATGATLIGIYETALYAEERGVKAVGGNIGGALKISDVEVVLTPATHSSTRGSPTGVIVHGRDLTVYHAGDTGLFSEMALIGELYRPDVAMLPIGGHFTMGIREAVKAVELIKPKIAIPMHYNTFPLIQADPEEFKRLVEAKTGVKVVVLKPGGTLTYP</sequence>
<dbReference type="AlphaFoldDB" id="E8R763"/>
<keyword evidence="5" id="KW-1185">Reference proteome</keyword>
<dbReference type="HOGENOM" id="CLU_070010_4_0_2"/>
<evidence type="ECO:0000313" key="5">
    <source>
        <dbReference type="Proteomes" id="UP000001068"/>
    </source>
</evidence>
<dbReference type="eggNOG" id="arCOG00497">
    <property type="taxonomic scope" value="Archaea"/>
</dbReference>
<protein>
    <recommendedName>
        <fullName evidence="2">UPF0173 metal-dependent hydrolase Desmu_1232</fullName>
    </recommendedName>
</protein>
<gene>
    <name evidence="4" type="ordered locus">Desmu_1232</name>
</gene>
<evidence type="ECO:0000256" key="2">
    <source>
        <dbReference type="HAMAP-Rule" id="MF_00457"/>
    </source>
</evidence>
<dbReference type="GeneID" id="10153949"/>
<name>E8R763_DESM0</name>
<comment type="similarity">
    <text evidence="2">Belongs to the UPF0173 family.</text>
</comment>
<dbReference type="Pfam" id="PF12706">
    <property type="entry name" value="Lactamase_B_2"/>
    <property type="match status" value="1"/>
</dbReference>
<dbReference type="SMART" id="SM00849">
    <property type="entry name" value="Lactamase_B"/>
    <property type="match status" value="1"/>
</dbReference>